<evidence type="ECO:0000313" key="2">
    <source>
        <dbReference type="EMBL" id="OAO14997.1"/>
    </source>
</evidence>
<organism evidence="2 3">
    <name type="scientific">Blastocystis sp. subtype 1 (strain ATCC 50177 / NandII)</name>
    <dbReference type="NCBI Taxonomy" id="478820"/>
    <lineage>
        <taxon>Eukaryota</taxon>
        <taxon>Sar</taxon>
        <taxon>Stramenopiles</taxon>
        <taxon>Bigyra</taxon>
        <taxon>Opalozoa</taxon>
        <taxon>Opalinata</taxon>
        <taxon>Blastocystidae</taxon>
        <taxon>Blastocystis</taxon>
    </lineage>
</organism>
<keyword evidence="3" id="KW-1185">Reference proteome</keyword>
<name>A0A196SFS2_BLAHN</name>
<evidence type="ECO:0000256" key="1">
    <source>
        <dbReference type="SAM" id="MobiDB-lite"/>
    </source>
</evidence>
<accession>A0A196SFS2</accession>
<sequence>MLPASPPVVSRPIEESSSSQCNCDFPGIADYICKCCKTELVDYMGNNGIICSEITANGYFICIKYSRCFDAYRSADIASLFTAFLSVLLSNIQYAIIPQATPKRKELIEDCVFSYSNQRATTYCSEATNTVWYIGDPACFNTVIAQLKKTITDSPLPSSNPLSLDSQSNSMRSLYDTVDGASLLSDDPFEMSYTRSVASQRGSGLTAPSVSSSEPRPTPFFPRDEASLRPRPTAFIPASSVHGDMGGRSSVGGGMNASLDDGEDSGTLTSGISRVLGSVGRGVIGALGASTSAMGDAQLGGVQRGGAQLGSMMGDVPRGDMQRGGTQLNGVQRSGAQLDDRTGLIPLGALSKDRIIVTPQGPANPARQPDSFRPFADRDLPADSFRPARTAPWRPRDAHPFPYASDYVSDYASDYVSDYASDYASDFDYHGPFVAESADIPRPKPPMVRKFPSVSSSSSHSARASAALPRLPSITVSSGDQPRTMSSFDPRTMTYHPTACLNKGSFRCPLYYNLQEPPAGNRFSIGNNSEYTEFVLAFCHDELARELQRRGVQVSGYYLNDHGFFLVTPQTASSVDLDAVLARIVDTQLKGLLKTQKLRIPLDDAHFLQYLLYVAEGFQGRVVAHRVNSESICFVGFEPEIRQMCVEAKKIESQIQMQPCEGTPQFDAILRSYEDCIEPTCSVTGNELQQIWKQGYAPRQLDSGDVAFECYMSRCRRQDLVQYVERLLSSGGSGAVSNVIHCSDYYYLVFRGNTAPSRDRWKKYKGRVTGEGMGIVMGRVRLGVKSAKPDYEKARALIEEMTNKRATLCVDKGVVFAVGEKDYITSVYSKLASIVL</sequence>
<protein>
    <submittedName>
        <fullName evidence="2">Uncharacterized protein</fullName>
    </submittedName>
</protein>
<comment type="caution">
    <text evidence="2">The sequence shown here is derived from an EMBL/GenBank/DDBJ whole genome shotgun (WGS) entry which is preliminary data.</text>
</comment>
<feature type="region of interest" description="Disordered" evidence="1">
    <location>
        <begin position="360"/>
        <end position="381"/>
    </location>
</feature>
<feature type="compositionally biased region" description="Gly residues" evidence="1">
    <location>
        <begin position="244"/>
        <end position="255"/>
    </location>
</feature>
<feature type="region of interest" description="Disordered" evidence="1">
    <location>
        <begin position="195"/>
        <end position="265"/>
    </location>
</feature>
<reference evidence="2 3" key="1">
    <citation type="submission" date="2016-05" db="EMBL/GenBank/DDBJ databases">
        <title>Nuclear genome of Blastocystis sp. subtype 1 NandII.</title>
        <authorList>
            <person name="Gentekaki E."/>
            <person name="Curtis B."/>
            <person name="Stairs C."/>
            <person name="Eme L."/>
            <person name="Herman E."/>
            <person name="Klimes V."/>
            <person name="Arias M.C."/>
            <person name="Elias M."/>
            <person name="Hilliou F."/>
            <person name="Klute M."/>
            <person name="Malik S.-B."/>
            <person name="Pightling A."/>
            <person name="Rachubinski R."/>
            <person name="Salas D."/>
            <person name="Schlacht A."/>
            <person name="Suga H."/>
            <person name="Archibald J."/>
            <person name="Ball S.G."/>
            <person name="Clark G."/>
            <person name="Dacks J."/>
            <person name="Van Der Giezen M."/>
            <person name="Tsaousis A."/>
            <person name="Roger A."/>
        </authorList>
    </citation>
    <scope>NUCLEOTIDE SEQUENCE [LARGE SCALE GENOMIC DNA]</scope>
    <source>
        <strain evidence="3">ATCC 50177 / NandII</strain>
    </source>
</reference>
<proteinExistence type="predicted"/>
<feature type="compositionally biased region" description="Polar residues" evidence="1">
    <location>
        <begin position="195"/>
        <end position="215"/>
    </location>
</feature>
<gene>
    <name evidence="2" type="ORF">AV274_3344</name>
</gene>
<dbReference type="AlphaFoldDB" id="A0A196SFS2"/>
<dbReference type="Proteomes" id="UP000078348">
    <property type="component" value="Unassembled WGS sequence"/>
</dbReference>
<dbReference type="EMBL" id="LXWW01000191">
    <property type="protein sequence ID" value="OAO14997.1"/>
    <property type="molecule type" value="Genomic_DNA"/>
</dbReference>
<evidence type="ECO:0000313" key="3">
    <source>
        <dbReference type="Proteomes" id="UP000078348"/>
    </source>
</evidence>